<evidence type="ECO:0000256" key="2">
    <source>
        <dbReference type="RuleBase" id="RU363072"/>
    </source>
</evidence>
<keyword evidence="2" id="KW-0732">Signal</keyword>
<dbReference type="PANTHER" id="PTHR37944">
    <property type="entry name" value="PORIN B"/>
    <property type="match status" value="1"/>
</dbReference>
<organism evidence="4 5">
    <name type="scientific">Paraburkholderia caffeinilytica</name>
    <dbReference type="NCBI Taxonomy" id="1761016"/>
    <lineage>
        <taxon>Bacteria</taxon>
        <taxon>Pseudomonadati</taxon>
        <taxon>Pseudomonadota</taxon>
        <taxon>Betaproteobacteria</taxon>
        <taxon>Burkholderiales</taxon>
        <taxon>Burkholderiaceae</taxon>
        <taxon>Paraburkholderia</taxon>
    </lineage>
</organism>
<dbReference type="InterPro" id="IPR052932">
    <property type="entry name" value="OprB_Porin"/>
</dbReference>
<dbReference type="InterPro" id="IPR038673">
    <property type="entry name" value="OprB_sf"/>
</dbReference>
<name>A0ABQ1LP66_9BURK</name>
<feature type="chain" id="PRO_5044999296" description="Porin" evidence="2">
    <location>
        <begin position="36"/>
        <end position="566"/>
    </location>
</feature>
<evidence type="ECO:0000256" key="3">
    <source>
        <dbReference type="SAM" id="MobiDB-lite"/>
    </source>
</evidence>
<comment type="caution">
    <text evidence="4">The sequence shown here is derived from an EMBL/GenBank/DDBJ whole genome shotgun (WGS) entry which is preliminary data.</text>
</comment>
<feature type="signal peptide" evidence="2">
    <location>
        <begin position="1"/>
        <end position="35"/>
    </location>
</feature>
<keyword evidence="5" id="KW-1185">Reference proteome</keyword>
<dbReference type="RefSeq" id="WP_162831508.1">
    <property type="nucleotide sequence ID" value="NZ_BMHL01000002.1"/>
</dbReference>
<evidence type="ECO:0000313" key="4">
    <source>
        <dbReference type="EMBL" id="GGC26628.1"/>
    </source>
</evidence>
<accession>A0ABQ1LP66</accession>
<proteinExistence type="inferred from homology"/>
<reference evidence="5" key="1">
    <citation type="journal article" date="2019" name="Int. J. Syst. Evol. Microbiol.">
        <title>The Global Catalogue of Microorganisms (GCM) 10K type strain sequencing project: providing services to taxonomists for standard genome sequencing and annotation.</title>
        <authorList>
            <consortium name="The Broad Institute Genomics Platform"/>
            <consortium name="The Broad Institute Genome Sequencing Center for Infectious Disease"/>
            <person name="Wu L."/>
            <person name="Ma J."/>
        </authorList>
    </citation>
    <scope>NUCLEOTIDE SEQUENCE [LARGE SCALE GENOMIC DNA]</scope>
    <source>
        <strain evidence="5">CGMCC 1.15103</strain>
    </source>
</reference>
<dbReference type="Gene3D" id="2.40.160.180">
    <property type="entry name" value="Carbohydrate-selective porin OprB"/>
    <property type="match status" value="1"/>
</dbReference>
<protein>
    <recommendedName>
        <fullName evidence="6">Porin</fullName>
    </recommendedName>
</protein>
<dbReference type="InterPro" id="IPR007049">
    <property type="entry name" value="Carb-sel_porin_OprB"/>
</dbReference>
<evidence type="ECO:0000256" key="1">
    <source>
        <dbReference type="ARBA" id="ARBA00008769"/>
    </source>
</evidence>
<sequence>MRSNRFGIWPSGTPASWHISAIALATVLASSAAVAQTATDSPSTVEVAGPKEGAAKGVPNNGVRKSGRVARDSTKEKLARNRTGTSASGTHGRDTDANREATTAHLMVASSTAGSRETPLVLSEDGGVNNPAPYNSEGVPTVKGPRPASASNGPFATLGDSLAEHGINYQGIFLAATFNNLSTGVAPGHFGAQGIFINGVDLDLDKIASVKEAKIHIEGVIFPFTYPTKNMVNFGTFSSSYLGSDQFPSHSTGAPWLSLLTYEQTVFNDRLNFEFGKTNLLRYFFAPNCGLDFECTDSLVKWDSGVPDASLGTLGGRVKYNVTPQIWFEGGVQQLRNYTDQIKANGWDIFSTDGGQGAFMVGGAGYHTDFTTSAHPSDYHLDYYYANTKVTDPYYLTSHQGSSGVIFKMQQTIWSETGTTVSSPADIPRSLAFFSSVERSFDAARPIGWGLTAGLTLTKPFNYRSSWFGVDQINVKAMYDRINKSTLLAQRDTRMLAGGSAEMTSPNEYRFELSSTFSLTRYAKLEPVVEYILNPDSAFAFGYPNVPRSGWLAGVTLAITIGNTHL</sequence>
<gene>
    <name evidence="4" type="ORF">GCM10011400_11260</name>
</gene>
<evidence type="ECO:0000313" key="5">
    <source>
        <dbReference type="Proteomes" id="UP000602004"/>
    </source>
</evidence>
<evidence type="ECO:0008006" key="6">
    <source>
        <dbReference type="Google" id="ProtNLM"/>
    </source>
</evidence>
<comment type="similarity">
    <text evidence="1 2">Belongs to the OprB family.</text>
</comment>
<dbReference type="EMBL" id="BMHL01000002">
    <property type="protein sequence ID" value="GGC26628.1"/>
    <property type="molecule type" value="Genomic_DNA"/>
</dbReference>
<dbReference type="Proteomes" id="UP000602004">
    <property type="component" value="Unassembled WGS sequence"/>
</dbReference>
<dbReference type="PANTHER" id="PTHR37944:SF1">
    <property type="entry name" value="PORIN B"/>
    <property type="match status" value="1"/>
</dbReference>
<feature type="region of interest" description="Disordered" evidence="3">
    <location>
        <begin position="39"/>
        <end position="97"/>
    </location>
</feature>
<dbReference type="Pfam" id="PF04966">
    <property type="entry name" value="OprB"/>
    <property type="match status" value="1"/>
</dbReference>
<feature type="compositionally biased region" description="Basic and acidic residues" evidence="3">
    <location>
        <begin position="69"/>
        <end position="79"/>
    </location>
</feature>